<keyword evidence="3" id="KW-1185">Reference proteome</keyword>
<comment type="caution">
    <text evidence="2">The sequence shown here is derived from an EMBL/GenBank/DDBJ whole genome shotgun (WGS) entry which is preliminary data.</text>
</comment>
<dbReference type="EMBL" id="LXPE01000017">
    <property type="protein sequence ID" value="OBA26484.1"/>
    <property type="molecule type" value="Genomic_DNA"/>
</dbReference>
<name>A0A1B7TCM2_9ASCO</name>
<dbReference type="Proteomes" id="UP000092321">
    <property type="component" value="Unassembled WGS sequence"/>
</dbReference>
<proteinExistence type="predicted"/>
<accession>A0A1B7TCM2</accession>
<keyword evidence="1" id="KW-1133">Transmembrane helix</keyword>
<evidence type="ECO:0000313" key="2">
    <source>
        <dbReference type="EMBL" id="OBA26484.1"/>
    </source>
</evidence>
<dbReference type="AlphaFoldDB" id="A0A1B7TCM2"/>
<sequence length="95" mass="10981">MSVNFLSLQKIFSQTEPINIQPTFFMLDHSNHTHVLIFSIINLILLSVLFQQYNLSKDKRFQFINLIKYSVLAGITSVLLAFDIIFISNLVNAYL</sequence>
<protein>
    <recommendedName>
        <fullName evidence="4">Dolichyl-diphosphooligosaccharide-protein glycosyltransferase subunit OST5</fullName>
    </recommendedName>
</protein>
<evidence type="ECO:0000256" key="1">
    <source>
        <dbReference type="SAM" id="Phobius"/>
    </source>
</evidence>
<feature type="transmembrane region" description="Helical" evidence="1">
    <location>
        <begin position="71"/>
        <end position="91"/>
    </location>
</feature>
<organism evidence="2 3">
    <name type="scientific">Hanseniaspora valbyensis NRRL Y-1626</name>
    <dbReference type="NCBI Taxonomy" id="766949"/>
    <lineage>
        <taxon>Eukaryota</taxon>
        <taxon>Fungi</taxon>
        <taxon>Dikarya</taxon>
        <taxon>Ascomycota</taxon>
        <taxon>Saccharomycotina</taxon>
        <taxon>Saccharomycetes</taxon>
        <taxon>Saccharomycodales</taxon>
        <taxon>Saccharomycodaceae</taxon>
        <taxon>Hanseniaspora</taxon>
    </lineage>
</organism>
<evidence type="ECO:0008006" key="4">
    <source>
        <dbReference type="Google" id="ProtNLM"/>
    </source>
</evidence>
<keyword evidence="1" id="KW-0812">Transmembrane</keyword>
<gene>
    <name evidence="2" type="ORF">HANVADRAFT_53093</name>
</gene>
<feature type="transmembrane region" description="Helical" evidence="1">
    <location>
        <begin position="32"/>
        <end position="50"/>
    </location>
</feature>
<evidence type="ECO:0000313" key="3">
    <source>
        <dbReference type="Proteomes" id="UP000092321"/>
    </source>
</evidence>
<reference evidence="3" key="1">
    <citation type="journal article" date="2016" name="Proc. Natl. Acad. Sci. U.S.A.">
        <title>Comparative genomics of biotechnologically important yeasts.</title>
        <authorList>
            <person name="Riley R."/>
            <person name="Haridas S."/>
            <person name="Wolfe K.H."/>
            <person name="Lopes M.R."/>
            <person name="Hittinger C.T."/>
            <person name="Goeker M."/>
            <person name="Salamov A.A."/>
            <person name="Wisecaver J.H."/>
            <person name="Long T.M."/>
            <person name="Calvey C.H."/>
            <person name="Aerts A.L."/>
            <person name="Barry K.W."/>
            <person name="Choi C."/>
            <person name="Clum A."/>
            <person name="Coughlan A.Y."/>
            <person name="Deshpande S."/>
            <person name="Douglass A.P."/>
            <person name="Hanson S.J."/>
            <person name="Klenk H.-P."/>
            <person name="LaButti K.M."/>
            <person name="Lapidus A."/>
            <person name="Lindquist E.A."/>
            <person name="Lipzen A.M."/>
            <person name="Meier-Kolthoff J.P."/>
            <person name="Ohm R.A."/>
            <person name="Otillar R.P."/>
            <person name="Pangilinan J.L."/>
            <person name="Peng Y."/>
            <person name="Rokas A."/>
            <person name="Rosa C.A."/>
            <person name="Scheuner C."/>
            <person name="Sibirny A.A."/>
            <person name="Slot J.C."/>
            <person name="Stielow J.B."/>
            <person name="Sun H."/>
            <person name="Kurtzman C.P."/>
            <person name="Blackwell M."/>
            <person name="Grigoriev I.V."/>
            <person name="Jeffries T.W."/>
        </authorList>
    </citation>
    <scope>NUCLEOTIDE SEQUENCE [LARGE SCALE GENOMIC DNA]</scope>
    <source>
        <strain evidence="3">NRRL Y-1626</strain>
    </source>
</reference>
<keyword evidence="1" id="KW-0472">Membrane</keyword>